<dbReference type="Proteomes" id="UP001458880">
    <property type="component" value="Unassembled WGS sequence"/>
</dbReference>
<reference evidence="1 2" key="1">
    <citation type="journal article" date="2024" name="BMC Genomics">
        <title>De novo assembly and annotation of Popillia japonica's genome with initial clues to its potential as an invasive pest.</title>
        <authorList>
            <person name="Cucini C."/>
            <person name="Boschi S."/>
            <person name="Funari R."/>
            <person name="Cardaioli E."/>
            <person name="Iannotti N."/>
            <person name="Marturano G."/>
            <person name="Paoli F."/>
            <person name="Bruttini M."/>
            <person name="Carapelli A."/>
            <person name="Frati F."/>
            <person name="Nardi F."/>
        </authorList>
    </citation>
    <scope>NUCLEOTIDE SEQUENCE [LARGE SCALE GENOMIC DNA]</scope>
    <source>
        <strain evidence="1">DMR45628</strain>
    </source>
</reference>
<proteinExistence type="predicted"/>
<name>A0AAW1HSC0_POPJA</name>
<comment type="caution">
    <text evidence="1">The sequence shown here is derived from an EMBL/GenBank/DDBJ whole genome shotgun (WGS) entry which is preliminary data.</text>
</comment>
<protein>
    <submittedName>
        <fullName evidence="1">Uncharacterized protein</fullName>
    </submittedName>
</protein>
<gene>
    <name evidence="1" type="ORF">QE152_g40312</name>
</gene>
<evidence type="ECO:0000313" key="2">
    <source>
        <dbReference type="Proteomes" id="UP001458880"/>
    </source>
</evidence>
<evidence type="ECO:0000313" key="1">
    <source>
        <dbReference type="EMBL" id="KAK9679083.1"/>
    </source>
</evidence>
<sequence>MNQRLIPCPEYVTFTNLRRYLDYLSDPNSLAVIRENFYTHNPIPRVEWDVQNHTILSDPNSLAVIRENFYTHNPIPRVEWDVQNHTILNADAIMPQDYEPEYPSRKEVSKAGYNRIKVEMKTLKDVINLVNNSALKANNLHAYVPKHLTEIRGVIKFVDTSISEEKLLQSIECDGMVKGVKRIYKKIIKDDKSIQMVPRQTVIVSFYGNKLPPFVYINSCRM</sequence>
<dbReference type="EMBL" id="JASPKY010001099">
    <property type="protein sequence ID" value="KAK9679083.1"/>
    <property type="molecule type" value="Genomic_DNA"/>
</dbReference>
<accession>A0AAW1HSC0</accession>
<organism evidence="1 2">
    <name type="scientific">Popillia japonica</name>
    <name type="common">Japanese beetle</name>
    <dbReference type="NCBI Taxonomy" id="7064"/>
    <lineage>
        <taxon>Eukaryota</taxon>
        <taxon>Metazoa</taxon>
        <taxon>Ecdysozoa</taxon>
        <taxon>Arthropoda</taxon>
        <taxon>Hexapoda</taxon>
        <taxon>Insecta</taxon>
        <taxon>Pterygota</taxon>
        <taxon>Neoptera</taxon>
        <taxon>Endopterygota</taxon>
        <taxon>Coleoptera</taxon>
        <taxon>Polyphaga</taxon>
        <taxon>Scarabaeiformia</taxon>
        <taxon>Scarabaeidae</taxon>
        <taxon>Rutelinae</taxon>
        <taxon>Popillia</taxon>
    </lineage>
</organism>
<keyword evidence="2" id="KW-1185">Reference proteome</keyword>
<dbReference type="AlphaFoldDB" id="A0AAW1HSC0"/>